<evidence type="ECO:0000313" key="3">
    <source>
        <dbReference type="Proteomes" id="UP000036902"/>
    </source>
</evidence>
<dbReference type="PANTHER" id="PTHR38765:SF1">
    <property type="entry name" value="DUF484 DOMAIN-CONTAINING PROTEIN"/>
    <property type="match status" value="1"/>
</dbReference>
<dbReference type="KEGG" id="thu:AC731_013385"/>
<proteinExistence type="predicted"/>
<dbReference type="Pfam" id="PF04340">
    <property type="entry name" value="DUF484"/>
    <property type="match status" value="1"/>
</dbReference>
<dbReference type="STRING" id="1134435.AC731_013385"/>
<dbReference type="AlphaFoldDB" id="A0A127K7A5"/>
<keyword evidence="1" id="KW-0175">Coiled coil</keyword>
<dbReference type="RefSeq" id="WP_004292289.1">
    <property type="nucleotide sequence ID" value="NZ_CP014646.1"/>
</dbReference>
<accession>A0A127K7A5</accession>
<feature type="coiled-coil region" evidence="1">
    <location>
        <begin position="39"/>
        <end position="66"/>
    </location>
</feature>
<dbReference type="InterPro" id="IPR007435">
    <property type="entry name" value="DUF484"/>
</dbReference>
<name>A0A127K7A5_9RHOO</name>
<sequence length="211" mass="23296">MNAEDVARYLRDNPDFLAEHGELFTQLTVPHPQHGGQAISLAERQLHALRDKIRQLEHKLDELIRFGEENDDISAKVHGLAAQLLEAREPQLAGQLLVASLREDFAVPYVALELWRGNDESCRFAEPLKRQLEAMRHPYCGAPESMELLACFGESAPHVRSVALIPLRAAGAVFGLLALGGAEPERFYAEMGTLYLGRIGELAAAALKPQP</sequence>
<reference evidence="3" key="1">
    <citation type="submission" date="2016-03" db="EMBL/GenBank/DDBJ databases">
        <authorList>
            <person name="Ma C."/>
            <person name="Zhou S."/>
            <person name="Yang G."/>
        </authorList>
    </citation>
    <scope>NUCLEOTIDE SEQUENCE [LARGE SCALE GENOMIC DNA]</scope>
    <source>
        <strain evidence="3">SgZ-1</strain>
    </source>
</reference>
<organism evidence="2 3">
    <name type="scientific">Thauera humireducens</name>
    <dbReference type="NCBI Taxonomy" id="1134435"/>
    <lineage>
        <taxon>Bacteria</taxon>
        <taxon>Pseudomonadati</taxon>
        <taxon>Pseudomonadota</taxon>
        <taxon>Betaproteobacteria</taxon>
        <taxon>Rhodocyclales</taxon>
        <taxon>Zoogloeaceae</taxon>
        <taxon>Thauera</taxon>
    </lineage>
</organism>
<evidence type="ECO:0000313" key="2">
    <source>
        <dbReference type="EMBL" id="AMO37845.1"/>
    </source>
</evidence>
<dbReference type="SUPFAM" id="SSF55781">
    <property type="entry name" value="GAF domain-like"/>
    <property type="match status" value="1"/>
</dbReference>
<evidence type="ECO:0008006" key="4">
    <source>
        <dbReference type="Google" id="ProtNLM"/>
    </source>
</evidence>
<dbReference type="PANTHER" id="PTHR38765">
    <property type="entry name" value="DUF484 DOMAIN-CONTAINING PROTEIN"/>
    <property type="match status" value="1"/>
</dbReference>
<dbReference type="Gene3D" id="3.30.450.40">
    <property type="match status" value="1"/>
</dbReference>
<dbReference type="EMBL" id="CP014646">
    <property type="protein sequence ID" value="AMO37845.1"/>
    <property type="molecule type" value="Genomic_DNA"/>
</dbReference>
<evidence type="ECO:0000256" key="1">
    <source>
        <dbReference type="SAM" id="Coils"/>
    </source>
</evidence>
<protein>
    <recommendedName>
        <fullName evidence="4">DUF484 family protein</fullName>
    </recommendedName>
</protein>
<gene>
    <name evidence="2" type="ORF">AC731_013385</name>
</gene>
<dbReference type="InterPro" id="IPR029016">
    <property type="entry name" value="GAF-like_dom_sf"/>
</dbReference>
<keyword evidence="3" id="KW-1185">Reference proteome</keyword>
<dbReference type="Proteomes" id="UP000036902">
    <property type="component" value="Chromosome"/>
</dbReference>